<feature type="compositionally biased region" description="Pro residues" evidence="5">
    <location>
        <begin position="921"/>
        <end position="930"/>
    </location>
</feature>
<proteinExistence type="predicted"/>
<feature type="compositionally biased region" description="Low complexity" evidence="5">
    <location>
        <begin position="2419"/>
        <end position="2432"/>
    </location>
</feature>
<feature type="region of interest" description="Disordered" evidence="5">
    <location>
        <begin position="1765"/>
        <end position="1903"/>
    </location>
</feature>
<keyword evidence="2 4" id="KW-0863">Zinc-finger</keyword>
<feature type="compositionally biased region" description="Low complexity" evidence="5">
    <location>
        <begin position="2037"/>
        <end position="2051"/>
    </location>
</feature>
<feature type="region of interest" description="Disordered" evidence="5">
    <location>
        <begin position="826"/>
        <end position="867"/>
    </location>
</feature>
<protein>
    <submittedName>
        <fullName evidence="9">MYND-type domain-containing protein</fullName>
    </submittedName>
</protein>
<evidence type="ECO:0000256" key="4">
    <source>
        <dbReference type="PROSITE-ProRule" id="PRU00134"/>
    </source>
</evidence>
<feature type="region of interest" description="Disordered" evidence="5">
    <location>
        <begin position="1926"/>
        <end position="2067"/>
    </location>
</feature>
<dbReference type="InterPro" id="IPR038825">
    <property type="entry name" value="Apical_junction"/>
</dbReference>
<feature type="region of interest" description="Disordered" evidence="5">
    <location>
        <begin position="198"/>
        <end position="248"/>
    </location>
</feature>
<feature type="compositionally biased region" description="Low complexity" evidence="5">
    <location>
        <begin position="626"/>
        <end position="636"/>
    </location>
</feature>
<feature type="compositionally biased region" description="Polar residues" evidence="5">
    <location>
        <begin position="1826"/>
        <end position="1849"/>
    </location>
</feature>
<feature type="compositionally biased region" description="Polar residues" evidence="5">
    <location>
        <begin position="775"/>
        <end position="786"/>
    </location>
</feature>
<evidence type="ECO:0000256" key="6">
    <source>
        <dbReference type="SAM" id="Phobius"/>
    </source>
</evidence>
<dbReference type="GO" id="GO:0008270">
    <property type="term" value="F:zinc ion binding"/>
    <property type="evidence" value="ECO:0007669"/>
    <property type="project" value="UniProtKB-KW"/>
</dbReference>
<feature type="region of interest" description="Disordered" evidence="5">
    <location>
        <begin position="509"/>
        <end position="812"/>
    </location>
</feature>
<dbReference type="InterPro" id="IPR058586">
    <property type="entry name" value="Ajm-1"/>
</dbReference>
<feature type="compositionally biased region" description="Polar residues" evidence="5">
    <location>
        <begin position="1775"/>
        <end position="1796"/>
    </location>
</feature>
<keyword evidence="6" id="KW-1133">Transmembrane helix</keyword>
<sequence>MDYSSHQKRPLIVPRFDSNSEETLEKTEDLVPSSSPTTRIRAEHSVSHSSTDSGDDSTVIERHSVASSTSSTASIAPILTSRPWQWLAGPDGDDDANWNPFHGFLAAAFSTLLALLLSWRIIFFPTRAPSIEGTSTGSSSDAPSVIDEEFSDHDDLCSNSSLSMASSDGNPEESSGSQRPGAGAAMRSVSTLLETDSLPATSTGHASGGGRPSQAPPPVPNLNLGDETEDGHVPEGATSPDEPKTPDSIIEINTFGVQQALEAERRAAAAAAAAGGSTPAGTSTASGAAVLPDEEEWMPFGGGGSGHGGAGLHHQVVVDDDDEDEPDFMVFGSPGLMQFMAAAAAGNMGFGYLDAITEEDSDDLRSQSSASSHRFGGSSARSSVRAPSADVVEQVESRISSTLGAGGIDQNPASGDSASVTSTTPVASRRDSGGAVSGNLHPDLLSEASESLPDSGPDYYRQYEQHQRIHDDIDEDEPDPDSITLADIIAGGGISRMPRLSDAYAEMMAEHQPKDLPPSAEPKRDVVPSNTTDKPHPEAPVLAERPESPEVELPPHPTAEDKAKVDDSRASSPSVSLNLDQSRDVDLDQSVCSNPRDETAILELSAAMSEKPSHEPPPPPVPAPVPTTTTVTSTATDLVETESVAGQPPAVNDPSFDEDNLPPPPPPPPAHVALNESTDTSSEIPPPPQVLRGVTSEPEEVRSFVPPIDASPEDEPVLVRVKRASEEDSDSEKPAAIEEVVTLPDPAPPAPVDEQPEVFLDASSEPVVELDKPAESSSTRPETLSNGAPAAAPPTSSSAKKPPGDISSPERLSSLLYGYNAGGLAPLSWQTRSKDGSPDGDKENAASGARFVTGYSFGPAGTTQPPLYSVEERTTFRKELYGNPLDVDLERSSKRLARYGPTYADAPLSYAGTYGMDAPPSEAPPPPPSQPATVRGYAESTGYRTDADTSRDDLMSDAGRRSRATIRDIPVQRSHSAFSYSRAPTTNGSMLDFRTPGAGGTGWTTTTTRYEPPATGAPGEEYYRREVMTRTLVTRSTEALSQGLPPITSSIDYSRNLPDPRDEVTEEYITRYTRSIEEEERRIREVQERRRGEEEERRRREDEIKRRFEAEENERLERIRRERLRIEQDLEEQILQRERAELERIERERVERGELERRRRAEWERLENERRALEEQELARRRELERIEKERLERERLEAERLERERLARERAELERIEHERIERERIERERLEIERLEIERIERIRREQQERERRDREREEAERARLEAERLEAERLEQERIERERIEREIIEQQRREAERRERERREDEQREAQRREQEARDRDIIRRAEAEAAERERQRRIAEAREAERLEILRREQERIERERQDAERRERERAEEERRERELLEAREAARKRREQERIEEELRERERLEQERRERERRERERLDAAERERLRQIEEQRERERGGELERLAAERRAIRALEEQKAAERDAIAREAERLKELERIENEKRERERQIEERKLAELKEQERRHAAQREQERREAAAREAARIHDDRRSRDRLDLIVKEREDRERWESERRRVLAEREAEQRRRKDLTSKETLERLTRKPYYSRENLSNLVPVSSSLSGPDITTKVERQVIERVDRTLYTSDGQPITSTSIYTGGGSSLNPPALGYGDASDDFAQRDRLFQSRLDDLRDSKRTPRYKSKLDKARRDFFSGDTSINDAPLTRKSTEDLNVRRVPDYRAPLTSSVPRPLGTDVDSGYPRVGPSPYDKEYQRLYAKAERNLAPYRKRTQSAPRSVRSSPPTYNDVTNISSDPRPASSLSVAADASKVAPTETVTTTVTESVNRSRSVLDYTNVTSGGVPSSTAVPERRGWYSPRAEGNHSRSKSADMLMDQKAREDTQAPENELQKQGSDVAEGSNVLEHELRFRKSLERMHVPDWYRDYSTRQTNGQTSVPVTRYDAPPASTGLRYDQPPVSSVQRYDQPPTSQSRYDQPPSATAQRYDNPPTSTTTQTQSRYESSSHQSQQRYDQPPTTTVQRYDLPSSQPWSYTNPPLSSTTTHLQQQSSLHRSASPPVGGISLPSGMFDRYKDEIEDMRRSRTSLHQLGSPASPRPQEHTKGEQHLTAPETTITRQVSSETLHRRETISTKTAPGYTVSQVPADWDIGRDANARVIEVADTFVSKKDETNKIIRYGGRITVEEVLDSIFQQTIASDVPIDPSLPQSNRTPTENIDGPGIYTSNNYVMEKVLQQPHLAENLLNREPLYVRCGHCQQTRGIREARGHYVSCKHCYTYYCSRQCRTADWERHRDRCSFARINTLCKDVIMKVRQDATTQYHMSRVARDGYKNYGRGSVNIRLASAHNALQYLEKGWKAFENLDHSKLLFYYPVQALVDQGKEQSLITLCRKYNPNDKFILSVSIIADIEFCPETPPPEPRQRTQYAQQTQNNQPQPLYEYPPTVPVTQYRYQPAASERYSALVPTDV</sequence>
<keyword evidence="6" id="KW-0472">Membrane</keyword>
<feature type="compositionally biased region" description="Low complexity" evidence="5">
    <location>
        <begin position="366"/>
        <end position="392"/>
    </location>
</feature>
<organism evidence="8 9">
    <name type="scientific">Panagrellus redivivus</name>
    <name type="common">Microworm</name>
    <dbReference type="NCBI Taxonomy" id="6233"/>
    <lineage>
        <taxon>Eukaryota</taxon>
        <taxon>Metazoa</taxon>
        <taxon>Ecdysozoa</taxon>
        <taxon>Nematoda</taxon>
        <taxon>Chromadorea</taxon>
        <taxon>Rhabditida</taxon>
        <taxon>Tylenchina</taxon>
        <taxon>Panagrolaimomorpha</taxon>
        <taxon>Panagrolaimoidea</taxon>
        <taxon>Panagrolaimidae</taxon>
        <taxon>Panagrellus</taxon>
    </lineage>
</organism>
<feature type="compositionally biased region" description="Low complexity" evidence="5">
    <location>
        <begin position="788"/>
        <end position="801"/>
    </location>
</feature>
<evidence type="ECO:0000313" key="8">
    <source>
        <dbReference type="Proteomes" id="UP000492821"/>
    </source>
</evidence>
<feature type="compositionally biased region" description="Polar residues" evidence="5">
    <location>
        <begin position="2109"/>
        <end position="2120"/>
    </location>
</feature>
<dbReference type="GO" id="GO:0043296">
    <property type="term" value="C:apical junction complex"/>
    <property type="evidence" value="ECO:0007669"/>
    <property type="project" value="TreeGrafter"/>
</dbReference>
<dbReference type="Proteomes" id="UP000492821">
    <property type="component" value="Unassembled WGS sequence"/>
</dbReference>
<feature type="region of interest" description="Disordered" evidence="5">
    <location>
        <begin position="2085"/>
        <end position="2131"/>
    </location>
</feature>
<feature type="region of interest" description="Disordered" evidence="5">
    <location>
        <begin position="910"/>
        <end position="965"/>
    </location>
</feature>
<feature type="region of interest" description="Disordered" evidence="5">
    <location>
        <begin position="1507"/>
        <end position="1533"/>
    </location>
</feature>
<evidence type="ECO:0000256" key="5">
    <source>
        <dbReference type="SAM" id="MobiDB-lite"/>
    </source>
</evidence>
<dbReference type="InterPro" id="IPR002893">
    <property type="entry name" value="Znf_MYND"/>
</dbReference>
<feature type="region of interest" description="Disordered" evidence="5">
    <location>
        <begin position="1726"/>
        <end position="1752"/>
    </location>
</feature>
<feature type="compositionally biased region" description="Basic and acidic residues" evidence="5">
    <location>
        <begin position="558"/>
        <end position="569"/>
    </location>
</feature>
<feature type="compositionally biased region" description="Pro residues" evidence="5">
    <location>
        <begin position="615"/>
        <end position="625"/>
    </location>
</feature>
<feature type="region of interest" description="Disordered" evidence="5">
    <location>
        <begin position="988"/>
        <end position="1018"/>
    </location>
</feature>
<keyword evidence="1" id="KW-0479">Metal-binding</keyword>
<dbReference type="GO" id="GO:0045216">
    <property type="term" value="P:cell-cell junction organization"/>
    <property type="evidence" value="ECO:0007669"/>
    <property type="project" value="InterPro"/>
</dbReference>
<feature type="compositionally biased region" description="Basic and acidic residues" evidence="5">
    <location>
        <begin position="945"/>
        <end position="960"/>
    </location>
</feature>
<feature type="compositionally biased region" description="Basic and acidic residues" evidence="5">
    <location>
        <begin position="832"/>
        <end position="844"/>
    </location>
</feature>
<feature type="compositionally biased region" description="Pro residues" evidence="5">
    <location>
        <begin position="661"/>
        <end position="670"/>
    </location>
</feature>
<dbReference type="PROSITE" id="PS50865">
    <property type="entry name" value="ZF_MYND_2"/>
    <property type="match status" value="1"/>
</dbReference>
<feature type="region of interest" description="Disordered" evidence="5">
    <location>
        <begin position="2410"/>
        <end position="2437"/>
    </location>
</feature>
<keyword evidence="6" id="KW-0812">Transmembrane</keyword>
<feature type="transmembrane region" description="Helical" evidence="6">
    <location>
        <begin position="104"/>
        <end position="122"/>
    </location>
</feature>
<dbReference type="PANTHER" id="PTHR21517:SF3">
    <property type="entry name" value="APICAL JUNCTION COMPONENT 1 HOMOLOG"/>
    <property type="match status" value="1"/>
</dbReference>
<dbReference type="GO" id="GO:0005886">
    <property type="term" value="C:plasma membrane"/>
    <property type="evidence" value="ECO:0007669"/>
    <property type="project" value="TreeGrafter"/>
</dbReference>
<feature type="region of interest" description="Disordered" evidence="5">
    <location>
        <begin position="1295"/>
        <end position="1325"/>
    </location>
</feature>
<evidence type="ECO:0000313" key="9">
    <source>
        <dbReference type="WBParaSite" id="Pan_g9523.t1"/>
    </source>
</evidence>
<feature type="region of interest" description="Disordered" evidence="5">
    <location>
        <begin position="1"/>
        <end position="59"/>
    </location>
</feature>
<evidence type="ECO:0000256" key="1">
    <source>
        <dbReference type="ARBA" id="ARBA00022723"/>
    </source>
</evidence>
<reference evidence="9" key="2">
    <citation type="submission" date="2020-10" db="UniProtKB">
        <authorList>
            <consortium name="WormBaseParasite"/>
        </authorList>
    </citation>
    <scope>IDENTIFICATION</scope>
</reference>
<feature type="domain" description="MYND-type" evidence="7">
    <location>
        <begin position="2250"/>
        <end position="2293"/>
    </location>
</feature>
<dbReference type="PANTHER" id="PTHR21517">
    <property type="entry name" value="APICAL JUNCTION COMPONENT 1 HOMOLOG"/>
    <property type="match status" value="1"/>
</dbReference>
<feature type="compositionally biased region" description="Polar residues" evidence="5">
    <location>
        <begin position="1957"/>
        <end position="1984"/>
    </location>
</feature>
<feature type="compositionally biased region" description="Low complexity" evidence="5">
    <location>
        <begin position="1816"/>
        <end position="1825"/>
    </location>
</feature>
<dbReference type="SUPFAM" id="SSF144232">
    <property type="entry name" value="HIT/MYND zinc finger-like"/>
    <property type="match status" value="1"/>
</dbReference>
<feature type="compositionally biased region" description="Polar residues" evidence="5">
    <location>
        <begin position="570"/>
        <end position="580"/>
    </location>
</feature>
<feature type="compositionally biased region" description="Low complexity" evidence="5">
    <location>
        <begin position="417"/>
        <end position="427"/>
    </location>
</feature>
<feature type="compositionally biased region" description="Polar residues" evidence="5">
    <location>
        <begin position="1928"/>
        <end position="1938"/>
    </location>
</feature>
<reference evidence="8" key="1">
    <citation type="journal article" date="2013" name="Genetics">
        <title>The draft genome and transcriptome of Panagrellus redivivus are shaped by the harsh demands of a free-living lifestyle.</title>
        <authorList>
            <person name="Srinivasan J."/>
            <person name="Dillman A.R."/>
            <person name="Macchietto M.G."/>
            <person name="Heikkinen L."/>
            <person name="Lakso M."/>
            <person name="Fracchia K.M."/>
            <person name="Antoshechkin I."/>
            <person name="Mortazavi A."/>
            <person name="Wong G."/>
            <person name="Sternberg P.W."/>
        </authorList>
    </citation>
    <scope>NUCLEOTIDE SEQUENCE [LARGE SCALE GENOMIC DNA]</scope>
    <source>
        <strain evidence="8">MT8872</strain>
    </source>
</reference>
<evidence type="ECO:0000256" key="3">
    <source>
        <dbReference type="ARBA" id="ARBA00022833"/>
    </source>
</evidence>
<dbReference type="Pfam" id="PF26649">
    <property type="entry name" value="Ajm-1"/>
    <property type="match status" value="1"/>
</dbReference>
<keyword evidence="8" id="KW-1185">Reference proteome</keyword>
<evidence type="ECO:0000256" key="2">
    <source>
        <dbReference type="ARBA" id="ARBA00022771"/>
    </source>
</evidence>
<evidence type="ECO:0000259" key="7">
    <source>
        <dbReference type="PROSITE" id="PS50865"/>
    </source>
</evidence>
<feature type="region of interest" description="Disordered" evidence="5">
    <location>
        <begin position="1363"/>
        <end position="1385"/>
    </location>
</feature>
<feature type="region of interest" description="Disordered" evidence="5">
    <location>
        <begin position="151"/>
        <end position="186"/>
    </location>
</feature>
<keyword evidence="3" id="KW-0862">Zinc</keyword>
<feature type="compositionally biased region" description="Low complexity" evidence="5">
    <location>
        <begin position="1003"/>
        <end position="1016"/>
    </location>
</feature>
<feature type="region of interest" description="Disordered" evidence="5">
    <location>
        <begin position="1638"/>
        <end position="1659"/>
    </location>
</feature>
<name>A0A7E5A1S9_PANRE</name>
<feature type="compositionally biased region" description="Basic and acidic residues" evidence="5">
    <location>
        <begin position="723"/>
        <end position="736"/>
    </location>
</feature>
<feature type="compositionally biased region" description="Low complexity" evidence="5">
    <location>
        <begin position="1990"/>
        <end position="2004"/>
    </location>
</feature>
<accession>A0A7E5A1S9</accession>
<dbReference type="WBParaSite" id="Pan_g9523.t1">
    <property type="protein sequence ID" value="Pan_g9523.t1"/>
    <property type="gene ID" value="Pan_g9523"/>
</dbReference>
<feature type="compositionally biased region" description="Polar residues" evidence="5">
    <location>
        <begin position="168"/>
        <end position="178"/>
    </location>
</feature>
<feature type="compositionally biased region" description="Low complexity" evidence="5">
    <location>
        <begin position="158"/>
        <end position="167"/>
    </location>
</feature>
<feature type="region of interest" description="Disordered" evidence="5">
    <location>
        <begin position="363"/>
        <end position="459"/>
    </location>
</feature>
<feature type="compositionally biased region" description="Polar residues" evidence="5">
    <location>
        <begin position="2005"/>
        <end position="2036"/>
    </location>
</feature>